<organism evidence="2 3">
    <name type="scientific">Solanum pinnatisectum</name>
    <name type="common">tansyleaf nightshade</name>
    <dbReference type="NCBI Taxonomy" id="50273"/>
    <lineage>
        <taxon>Eukaryota</taxon>
        <taxon>Viridiplantae</taxon>
        <taxon>Streptophyta</taxon>
        <taxon>Embryophyta</taxon>
        <taxon>Tracheophyta</taxon>
        <taxon>Spermatophyta</taxon>
        <taxon>Magnoliopsida</taxon>
        <taxon>eudicotyledons</taxon>
        <taxon>Gunneridae</taxon>
        <taxon>Pentapetalae</taxon>
        <taxon>asterids</taxon>
        <taxon>lamiids</taxon>
        <taxon>Solanales</taxon>
        <taxon>Solanaceae</taxon>
        <taxon>Solanoideae</taxon>
        <taxon>Solaneae</taxon>
        <taxon>Solanum</taxon>
    </lineage>
</organism>
<evidence type="ECO:0000256" key="1">
    <source>
        <dbReference type="SAM" id="Phobius"/>
    </source>
</evidence>
<dbReference type="AlphaFoldDB" id="A0AAV9MHU9"/>
<gene>
    <name evidence="2" type="ORF">R3W88_000705</name>
</gene>
<accession>A0AAV9MHU9</accession>
<proteinExistence type="predicted"/>
<protein>
    <submittedName>
        <fullName evidence="2">Uncharacterized protein</fullName>
    </submittedName>
</protein>
<sequence length="89" mass="9898">MLSFFGFNSTFWTSFFCFFAPILVPFFAAVLDQLIYRTVFTLFCSRGCSLCCNAGPVFAAVASAATFVEILLQFLSSFYVVYSDAAIFT</sequence>
<evidence type="ECO:0000313" key="3">
    <source>
        <dbReference type="Proteomes" id="UP001311915"/>
    </source>
</evidence>
<keyword evidence="1" id="KW-0472">Membrane</keyword>
<comment type="caution">
    <text evidence="2">The sequence shown here is derived from an EMBL/GenBank/DDBJ whole genome shotgun (WGS) entry which is preliminary data.</text>
</comment>
<reference evidence="2 3" key="1">
    <citation type="submission" date="2023-10" db="EMBL/GenBank/DDBJ databases">
        <title>Genome-Wide Identification Analysis in wild type Solanum Pinnatisectum Reveals Some Genes Defensing Phytophthora Infestans.</title>
        <authorList>
            <person name="Sun C."/>
        </authorList>
    </citation>
    <scope>NUCLEOTIDE SEQUENCE [LARGE SCALE GENOMIC DNA]</scope>
    <source>
        <strain evidence="2">LQN</strain>
        <tissue evidence="2">Leaf</tissue>
    </source>
</reference>
<keyword evidence="3" id="KW-1185">Reference proteome</keyword>
<evidence type="ECO:0000313" key="2">
    <source>
        <dbReference type="EMBL" id="KAK4737008.1"/>
    </source>
</evidence>
<dbReference type="EMBL" id="JAWPEI010000001">
    <property type="protein sequence ID" value="KAK4737008.1"/>
    <property type="molecule type" value="Genomic_DNA"/>
</dbReference>
<keyword evidence="1" id="KW-0812">Transmembrane</keyword>
<dbReference type="Proteomes" id="UP001311915">
    <property type="component" value="Unassembled WGS sequence"/>
</dbReference>
<keyword evidence="1" id="KW-1133">Transmembrane helix</keyword>
<feature type="transmembrane region" description="Helical" evidence="1">
    <location>
        <begin position="57"/>
        <end position="82"/>
    </location>
</feature>
<name>A0AAV9MHU9_9SOLN</name>
<feature type="transmembrane region" description="Helical" evidence="1">
    <location>
        <begin position="12"/>
        <end position="36"/>
    </location>
</feature>